<dbReference type="EMBL" id="FZNS01000011">
    <property type="protein sequence ID" value="SNR91916.1"/>
    <property type="molecule type" value="Genomic_DNA"/>
</dbReference>
<dbReference type="RefSeq" id="WP_089333895.1">
    <property type="nucleotide sequence ID" value="NZ_FZNS01000011.1"/>
</dbReference>
<protein>
    <submittedName>
        <fullName evidence="1">Uncharacterized protein</fullName>
    </submittedName>
</protein>
<evidence type="ECO:0000313" key="1">
    <source>
        <dbReference type="EMBL" id="SNR91916.1"/>
    </source>
</evidence>
<proteinExistence type="predicted"/>
<evidence type="ECO:0000313" key="2">
    <source>
        <dbReference type="Proteomes" id="UP000198310"/>
    </source>
</evidence>
<reference evidence="2" key="1">
    <citation type="submission" date="2017-06" db="EMBL/GenBank/DDBJ databases">
        <authorList>
            <person name="Varghese N."/>
            <person name="Submissions S."/>
        </authorList>
    </citation>
    <scope>NUCLEOTIDE SEQUENCE [LARGE SCALE GENOMIC DNA]</scope>
    <source>
        <strain evidence="2">DSM 28041</strain>
    </source>
</reference>
<dbReference type="Proteomes" id="UP000198310">
    <property type="component" value="Unassembled WGS sequence"/>
</dbReference>
<name>A0A239A8D1_9BACT</name>
<accession>A0A239A8D1</accession>
<sequence>MTLDELKDKTTAELSTRLHHLAIPVLEAKKKYDALRLEQALCQSARELHTDGVWIGDFVRTQEKPSITYQVQLSATGHAQLQPVVRGKGAGAPLLLWEVGRIEKIDAA</sequence>
<organism evidence="1 2">
    <name type="scientific">Hymenobacter mucosus</name>
    <dbReference type="NCBI Taxonomy" id="1411120"/>
    <lineage>
        <taxon>Bacteria</taxon>
        <taxon>Pseudomonadati</taxon>
        <taxon>Bacteroidota</taxon>
        <taxon>Cytophagia</taxon>
        <taxon>Cytophagales</taxon>
        <taxon>Hymenobacteraceae</taxon>
        <taxon>Hymenobacter</taxon>
    </lineage>
</organism>
<keyword evidence="2" id="KW-1185">Reference proteome</keyword>
<dbReference type="AlphaFoldDB" id="A0A239A8D1"/>
<gene>
    <name evidence="1" type="ORF">SAMN06269173_11161</name>
</gene>